<proteinExistence type="predicted"/>
<gene>
    <name evidence="1" type="ORF">METZ01_LOCUS2615</name>
</gene>
<name>A0A381N578_9ZZZZ</name>
<dbReference type="EMBL" id="UINC01000133">
    <property type="protein sequence ID" value="SUZ49761.1"/>
    <property type="molecule type" value="Genomic_DNA"/>
</dbReference>
<protein>
    <recommendedName>
        <fullName evidence="2">DUF3263 domain-containing protein</fullName>
    </recommendedName>
</protein>
<evidence type="ECO:0000313" key="1">
    <source>
        <dbReference type="EMBL" id="SUZ49761.1"/>
    </source>
</evidence>
<evidence type="ECO:0008006" key="2">
    <source>
        <dbReference type="Google" id="ProtNLM"/>
    </source>
</evidence>
<sequence>VQEAPPQKLSERDRAILDFEQSWWESSTPRDQAVREQFQLTESEYAEILNGLIASEVALLAEPLLVRRLRRLRDRRRQEHIARRTADQEVAR</sequence>
<dbReference type="InterPro" id="IPR021678">
    <property type="entry name" value="DUF3263"/>
</dbReference>
<feature type="non-terminal residue" evidence="1">
    <location>
        <position position="1"/>
    </location>
</feature>
<reference evidence="1" key="1">
    <citation type="submission" date="2018-05" db="EMBL/GenBank/DDBJ databases">
        <authorList>
            <person name="Lanie J.A."/>
            <person name="Ng W.-L."/>
            <person name="Kazmierczak K.M."/>
            <person name="Andrzejewski T.M."/>
            <person name="Davidsen T.M."/>
            <person name="Wayne K.J."/>
            <person name="Tettelin H."/>
            <person name="Glass J.I."/>
            <person name="Rusch D."/>
            <person name="Podicherti R."/>
            <person name="Tsui H.-C.T."/>
            <person name="Winkler M.E."/>
        </authorList>
    </citation>
    <scope>NUCLEOTIDE SEQUENCE</scope>
</reference>
<dbReference type="AlphaFoldDB" id="A0A381N578"/>
<organism evidence="1">
    <name type="scientific">marine metagenome</name>
    <dbReference type="NCBI Taxonomy" id="408172"/>
    <lineage>
        <taxon>unclassified sequences</taxon>
        <taxon>metagenomes</taxon>
        <taxon>ecological metagenomes</taxon>
    </lineage>
</organism>
<accession>A0A381N578</accession>
<dbReference type="Pfam" id="PF11662">
    <property type="entry name" value="DUF3263"/>
    <property type="match status" value="1"/>
</dbReference>